<evidence type="ECO:0000259" key="2">
    <source>
        <dbReference type="PROSITE" id="PS50011"/>
    </source>
</evidence>
<organism evidence="3 4">
    <name type="scientific">Sharpea azabuensis</name>
    <dbReference type="NCBI Taxonomy" id="322505"/>
    <lineage>
        <taxon>Bacteria</taxon>
        <taxon>Bacillati</taxon>
        <taxon>Bacillota</taxon>
        <taxon>Erysipelotrichia</taxon>
        <taxon>Erysipelotrichales</taxon>
        <taxon>Coprobacillaceae</taxon>
        <taxon>Sharpea</taxon>
    </lineage>
</organism>
<evidence type="ECO:0000256" key="1">
    <source>
        <dbReference type="SAM" id="Phobius"/>
    </source>
</evidence>
<dbReference type="PROSITE" id="PS00108">
    <property type="entry name" value="PROTEIN_KINASE_ST"/>
    <property type="match status" value="1"/>
</dbReference>
<keyword evidence="3" id="KW-0418">Kinase</keyword>
<name>A0A1H6RSV7_9FIRM</name>
<dbReference type="GO" id="GO:0005524">
    <property type="term" value="F:ATP binding"/>
    <property type="evidence" value="ECO:0007669"/>
    <property type="project" value="InterPro"/>
</dbReference>
<dbReference type="InterPro" id="IPR000719">
    <property type="entry name" value="Prot_kinase_dom"/>
</dbReference>
<dbReference type="RefSeq" id="WP_074731442.1">
    <property type="nucleotide sequence ID" value="NZ_FNYK01000010.1"/>
</dbReference>
<dbReference type="Gene3D" id="1.10.510.10">
    <property type="entry name" value="Transferase(Phosphotransferase) domain 1"/>
    <property type="match status" value="1"/>
</dbReference>
<reference evidence="4" key="1">
    <citation type="submission" date="2016-10" db="EMBL/GenBank/DDBJ databases">
        <authorList>
            <person name="Varghese N."/>
        </authorList>
    </citation>
    <scope>NUCLEOTIDE SEQUENCE [LARGE SCALE GENOMIC DNA]</scope>
    <source>
        <strain evidence="4">DSM 20406</strain>
    </source>
</reference>
<feature type="domain" description="Protein kinase" evidence="2">
    <location>
        <begin position="1"/>
        <end position="250"/>
    </location>
</feature>
<sequence length="336" mass="38876">MLKGYSYIRTIKGDDAKKIFLVMNDYTKQICVEKVLKNGDIELYNRLKHIHDGIPEVYQVIENEEDIIVVEEYIQSPTLEEYRLQHHLEEDEIVAIMNQLLKILMALHASNPPIIHRDIKPENIFYNGYRVVLADFDIARSYKATQSKDTEVLGTVGYAAPEQFGFDETGVTADIYACGVLLNVLLTEELPYKKQADGTYRKIVAKATSSSPEDRYQSAQEMMKALNRLSVTPHLNFPNLSHPLRKIVFIVYSLLMLAATSTLKTKEVTSAFGLLLYRFWVFFTLIYFPLCFFDPLHLYRFCLFKKNTYLVVRIFGRIVSLSLYWFVISVVLIAFF</sequence>
<proteinExistence type="predicted"/>
<evidence type="ECO:0000313" key="4">
    <source>
        <dbReference type="Proteomes" id="UP000183028"/>
    </source>
</evidence>
<keyword evidence="4" id="KW-1185">Reference proteome</keyword>
<keyword evidence="1" id="KW-0472">Membrane</keyword>
<dbReference type="SMART" id="SM00220">
    <property type="entry name" value="S_TKc"/>
    <property type="match status" value="1"/>
</dbReference>
<evidence type="ECO:0000313" key="3">
    <source>
        <dbReference type="EMBL" id="SEI57536.1"/>
    </source>
</evidence>
<dbReference type="OrthoDB" id="9788659at2"/>
<feature type="transmembrane region" description="Helical" evidence="1">
    <location>
        <begin position="314"/>
        <end position="335"/>
    </location>
</feature>
<dbReference type="SUPFAM" id="SSF56112">
    <property type="entry name" value="Protein kinase-like (PK-like)"/>
    <property type="match status" value="1"/>
</dbReference>
<dbReference type="GO" id="GO:0004672">
    <property type="term" value="F:protein kinase activity"/>
    <property type="evidence" value="ECO:0007669"/>
    <property type="project" value="InterPro"/>
</dbReference>
<feature type="transmembrane region" description="Helical" evidence="1">
    <location>
        <begin position="247"/>
        <end position="263"/>
    </location>
</feature>
<accession>A0A1H6RSV7</accession>
<gene>
    <name evidence="3" type="ORF">SAMN04487834_101032</name>
</gene>
<dbReference type="InterPro" id="IPR011009">
    <property type="entry name" value="Kinase-like_dom_sf"/>
</dbReference>
<protein>
    <submittedName>
        <fullName evidence="3">Protein kinase domain-containing protein</fullName>
    </submittedName>
</protein>
<keyword evidence="3" id="KW-0808">Transferase</keyword>
<dbReference type="InterPro" id="IPR008271">
    <property type="entry name" value="Ser/Thr_kinase_AS"/>
</dbReference>
<dbReference type="eggNOG" id="COG0515">
    <property type="taxonomic scope" value="Bacteria"/>
</dbReference>
<keyword evidence="1" id="KW-1133">Transmembrane helix</keyword>
<feature type="transmembrane region" description="Helical" evidence="1">
    <location>
        <begin position="275"/>
        <end position="293"/>
    </location>
</feature>
<dbReference type="Pfam" id="PF00069">
    <property type="entry name" value="Pkinase"/>
    <property type="match status" value="1"/>
</dbReference>
<dbReference type="AlphaFoldDB" id="A0A1H6RSV7"/>
<dbReference type="CDD" id="cd14014">
    <property type="entry name" value="STKc_PknB_like"/>
    <property type="match status" value="1"/>
</dbReference>
<dbReference type="STRING" id="322505.SAMN04487836_10813"/>
<dbReference type="Proteomes" id="UP000183028">
    <property type="component" value="Unassembled WGS sequence"/>
</dbReference>
<dbReference type="PROSITE" id="PS50011">
    <property type="entry name" value="PROTEIN_KINASE_DOM"/>
    <property type="match status" value="1"/>
</dbReference>
<keyword evidence="1" id="KW-0812">Transmembrane</keyword>
<dbReference type="PANTHER" id="PTHR24347">
    <property type="entry name" value="SERINE/THREONINE-PROTEIN KINASE"/>
    <property type="match status" value="1"/>
</dbReference>
<dbReference type="EMBL" id="FNYK01000010">
    <property type="protein sequence ID" value="SEI57536.1"/>
    <property type="molecule type" value="Genomic_DNA"/>
</dbReference>